<keyword evidence="3" id="KW-1185">Reference proteome</keyword>
<dbReference type="PROSITE" id="PS50011">
    <property type="entry name" value="PROTEIN_KINASE_DOM"/>
    <property type="match status" value="1"/>
</dbReference>
<dbReference type="SUPFAM" id="SSF56112">
    <property type="entry name" value="Protein kinase-like (PK-like)"/>
    <property type="match status" value="1"/>
</dbReference>
<sequence>MRPLRPGDPLAVGAYQLSGFLGEGGQGSVHLGTAPSGERVAIKVLHARFADDPSAVRRFGHEAEVARRVAEFCTARVLEVGALDARPYIVSEHVDGPSLQQRVAEAGPLTGASLAAAAVEQVGADPR</sequence>
<gene>
    <name evidence="2" type="ORF">ACFFRN_31940</name>
</gene>
<dbReference type="RefSeq" id="WP_346116779.1">
    <property type="nucleotide sequence ID" value="NZ_BAAAXC010000004.1"/>
</dbReference>
<evidence type="ECO:0000313" key="3">
    <source>
        <dbReference type="Proteomes" id="UP001589646"/>
    </source>
</evidence>
<dbReference type="EMBL" id="JBHMCE010000010">
    <property type="protein sequence ID" value="MFB9531234.1"/>
    <property type="molecule type" value="Genomic_DNA"/>
</dbReference>
<dbReference type="Gene3D" id="3.30.200.20">
    <property type="entry name" value="Phosphorylase Kinase, domain 1"/>
    <property type="match status" value="1"/>
</dbReference>
<feature type="domain" description="Protein kinase" evidence="1">
    <location>
        <begin position="15"/>
        <end position="127"/>
    </location>
</feature>
<evidence type="ECO:0000313" key="2">
    <source>
        <dbReference type="EMBL" id="MFB9531234.1"/>
    </source>
</evidence>
<name>A0ABV5Q7C1_9ACTN</name>
<comment type="caution">
    <text evidence="2">The sequence shown here is derived from an EMBL/GenBank/DDBJ whole genome shotgun (WGS) entry which is preliminary data.</text>
</comment>
<dbReference type="InterPro" id="IPR000719">
    <property type="entry name" value="Prot_kinase_dom"/>
</dbReference>
<reference evidence="2 3" key="1">
    <citation type="submission" date="2024-09" db="EMBL/GenBank/DDBJ databases">
        <authorList>
            <person name="Sun Q."/>
            <person name="Mori K."/>
        </authorList>
    </citation>
    <scope>NUCLEOTIDE SEQUENCE [LARGE SCALE GENOMIC DNA]</scope>
    <source>
        <strain evidence="2 3">JCM 3323</strain>
    </source>
</reference>
<evidence type="ECO:0000259" key="1">
    <source>
        <dbReference type="PROSITE" id="PS50011"/>
    </source>
</evidence>
<protein>
    <recommendedName>
        <fullName evidence="1">Protein kinase domain-containing protein</fullName>
    </recommendedName>
</protein>
<proteinExistence type="predicted"/>
<dbReference type="InterPro" id="IPR011009">
    <property type="entry name" value="Kinase-like_dom_sf"/>
</dbReference>
<dbReference type="Proteomes" id="UP001589646">
    <property type="component" value="Unassembled WGS sequence"/>
</dbReference>
<organism evidence="2 3">
    <name type="scientific">Nonomuraea roseola</name>
    <dbReference type="NCBI Taxonomy" id="46179"/>
    <lineage>
        <taxon>Bacteria</taxon>
        <taxon>Bacillati</taxon>
        <taxon>Actinomycetota</taxon>
        <taxon>Actinomycetes</taxon>
        <taxon>Streptosporangiales</taxon>
        <taxon>Streptosporangiaceae</taxon>
        <taxon>Nonomuraea</taxon>
    </lineage>
</organism>
<accession>A0ABV5Q7C1</accession>